<feature type="compositionally biased region" description="Basic and acidic residues" evidence="7">
    <location>
        <begin position="69"/>
        <end position="78"/>
    </location>
</feature>
<keyword evidence="8" id="KW-0472">Membrane</keyword>
<keyword evidence="11" id="KW-1185">Reference proteome</keyword>
<keyword evidence="4" id="KW-0411">Iron-sulfur</keyword>
<dbReference type="PROSITE" id="PS51296">
    <property type="entry name" value="RIESKE"/>
    <property type="match status" value="1"/>
</dbReference>
<accession>A0A5C5X3Z9</accession>
<evidence type="ECO:0000259" key="9">
    <source>
        <dbReference type="PROSITE" id="PS51296"/>
    </source>
</evidence>
<evidence type="ECO:0000256" key="3">
    <source>
        <dbReference type="ARBA" id="ARBA00023004"/>
    </source>
</evidence>
<feature type="compositionally biased region" description="Low complexity" evidence="7">
    <location>
        <begin position="24"/>
        <end position="44"/>
    </location>
</feature>
<dbReference type="EMBL" id="SIHI01000001">
    <property type="protein sequence ID" value="TWT57309.1"/>
    <property type="molecule type" value="Genomic_DNA"/>
</dbReference>
<dbReference type="SUPFAM" id="SSF50022">
    <property type="entry name" value="ISP domain"/>
    <property type="match status" value="1"/>
</dbReference>
<dbReference type="InterPro" id="IPR017941">
    <property type="entry name" value="Rieske_2Fe-2S"/>
</dbReference>
<keyword evidence="5" id="KW-1015">Disulfide bond</keyword>
<dbReference type="InterPro" id="IPR014349">
    <property type="entry name" value="Rieske_Fe-S_prot"/>
</dbReference>
<dbReference type="AlphaFoldDB" id="A0A5C5X3Z9"/>
<evidence type="ECO:0000256" key="8">
    <source>
        <dbReference type="SAM" id="Phobius"/>
    </source>
</evidence>
<gene>
    <name evidence="10" type="primary">petC_1</name>
    <name evidence="10" type="ORF">KOR42_06690</name>
</gene>
<keyword evidence="8" id="KW-1133">Transmembrane helix</keyword>
<evidence type="ECO:0000256" key="6">
    <source>
        <dbReference type="ARBA" id="ARBA00034078"/>
    </source>
</evidence>
<keyword evidence="2" id="KW-0479">Metal-binding</keyword>
<evidence type="ECO:0000256" key="5">
    <source>
        <dbReference type="ARBA" id="ARBA00023157"/>
    </source>
</evidence>
<dbReference type="Gene3D" id="2.102.10.10">
    <property type="entry name" value="Rieske [2Fe-2S] iron-sulphur domain"/>
    <property type="match status" value="1"/>
</dbReference>
<keyword evidence="1" id="KW-0001">2Fe-2S</keyword>
<comment type="cofactor">
    <cofactor evidence="6">
        <name>[2Fe-2S] cluster</name>
        <dbReference type="ChEBI" id="CHEBI:190135"/>
    </cofactor>
</comment>
<dbReference type="GO" id="GO:0051537">
    <property type="term" value="F:2 iron, 2 sulfur cluster binding"/>
    <property type="evidence" value="ECO:0007669"/>
    <property type="project" value="UniProtKB-KW"/>
</dbReference>
<proteinExistence type="predicted"/>
<evidence type="ECO:0000256" key="2">
    <source>
        <dbReference type="ARBA" id="ARBA00022723"/>
    </source>
</evidence>
<protein>
    <submittedName>
        <fullName evidence="10">Cytochrome b6-f complex iron-sulfur subunit</fullName>
    </submittedName>
</protein>
<evidence type="ECO:0000256" key="4">
    <source>
        <dbReference type="ARBA" id="ARBA00023014"/>
    </source>
</evidence>
<keyword evidence="8" id="KW-0812">Transmembrane</keyword>
<evidence type="ECO:0000256" key="7">
    <source>
        <dbReference type="SAM" id="MobiDB-lite"/>
    </source>
</evidence>
<reference evidence="10 11" key="1">
    <citation type="submission" date="2019-02" db="EMBL/GenBank/DDBJ databases">
        <title>Deep-cultivation of Planctomycetes and their phenomic and genomic characterization uncovers novel biology.</title>
        <authorList>
            <person name="Wiegand S."/>
            <person name="Jogler M."/>
            <person name="Boedeker C."/>
            <person name="Pinto D."/>
            <person name="Vollmers J."/>
            <person name="Rivas-Marin E."/>
            <person name="Kohn T."/>
            <person name="Peeters S.H."/>
            <person name="Heuer A."/>
            <person name="Rast P."/>
            <person name="Oberbeckmann S."/>
            <person name="Bunk B."/>
            <person name="Jeske O."/>
            <person name="Meyerdierks A."/>
            <person name="Storesund J.E."/>
            <person name="Kallscheuer N."/>
            <person name="Luecker S."/>
            <person name="Lage O.M."/>
            <person name="Pohl T."/>
            <person name="Merkel B.J."/>
            <person name="Hornburger P."/>
            <person name="Mueller R.-W."/>
            <person name="Bruemmer F."/>
            <person name="Labrenz M."/>
            <person name="Spormann A.M."/>
            <person name="Op Den Camp H."/>
            <person name="Overmann J."/>
            <person name="Amann R."/>
            <person name="Jetten M.S.M."/>
            <person name="Mascher T."/>
            <person name="Medema M.H."/>
            <person name="Devos D.P."/>
            <person name="Kaster A.-K."/>
            <person name="Ovreas L."/>
            <person name="Rohde M."/>
            <person name="Galperin M.Y."/>
            <person name="Jogler C."/>
        </authorList>
    </citation>
    <scope>NUCLEOTIDE SEQUENCE [LARGE SCALE GENOMIC DNA]</scope>
    <source>
        <strain evidence="10 11">KOR42</strain>
    </source>
</reference>
<name>A0A5C5X3Z9_9PLAN</name>
<evidence type="ECO:0000256" key="1">
    <source>
        <dbReference type="ARBA" id="ARBA00022714"/>
    </source>
</evidence>
<comment type="caution">
    <text evidence="10">The sequence shown here is derived from an EMBL/GenBank/DDBJ whole genome shotgun (WGS) entry which is preliminary data.</text>
</comment>
<dbReference type="RefSeq" id="WP_197440810.1">
    <property type="nucleotide sequence ID" value="NZ_SIHI01000001.1"/>
</dbReference>
<feature type="domain" description="Rieske" evidence="9">
    <location>
        <begin position="246"/>
        <end position="344"/>
    </location>
</feature>
<evidence type="ECO:0000313" key="10">
    <source>
        <dbReference type="EMBL" id="TWT57309.1"/>
    </source>
</evidence>
<feature type="region of interest" description="Disordered" evidence="7">
    <location>
        <begin position="17"/>
        <end position="150"/>
    </location>
</feature>
<dbReference type="PANTHER" id="PTHR10134">
    <property type="entry name" value="CYTOCHROME B-C1 COMPLEX SUBUNIT RIESKE, MITOCHONDRIAL"/>
    <property type="match status" value="1"/>
</dbReference>
<organism evidence="10 11">
    <name type="scientific">Thalassoglobus neptunius</name>
    <dbReference type="NCBI Taxonomy" id="1938619"/>
    <lineage>
        <taxon>Bacteria</taxon>
        <taxon>Pseudomonadati</taxon>
        <taxon>Planctomycetota</taxon>
        <taxon>Planctomycetia</taxon>
        <taxon>Planctomycetales</taxon>
        <taxon>Planctomycetaceae</taxon>
        <taxon>Thalassoglobus</taxon>
    </lineage>
</organism>
<dbReference type="InterPro" id="IPR005805">
    <property type="entry name" value="Rieske_Fe-S_prot_C"/>
</dbReference>
<keyword evidence="3" id="KW-0408">Iron</keyword>
<dbReference type="GO" id="GO:0016020">
    <property type="term" value="C:membrane"/>
    <property type="evidence" value="ECO:0007669"/>
    <property type="project" value="InterPro"/>
</dbReference>
<dbReference type="InterPro" id="IPR036922">
    <property type="entry name" value="Rieske_2Fe-2S_sf"/>
</dbReference>
<dbReference type="CDD" id="cd03467">
    <property type="entry name" value="Rieske"/>
    <property type="match status" value="1"/>
</dbReference>
<feature type="compositionally biased region" description="Low complexity" evidence="7">
    <location>
        <begin position="100"/>
        <end position="150"/>
    </location>
</feature>
<dbReference type="Pfam" id="PF00355">
    <property type="entry name" value="Rieske"/>
    <property type="match status" value="1"/>
</dbReference>
<evidence type="ECO:0000313" key="11">
    <source>
        <dbReference type="Proteomes" id="UP000317243"/>
    </source>
</evidence>
<dbReference type="PRINTS" id="PR00162">
    <property type="entry name" value="RIESKE"/>
</dbReference>
<dbReference type="Proteomes" id="UP000317243">
    <property type="component" value="Unassembled WGS sequence"/>
</dbReference>
<sequence length="367" mass="37784">MSDEKKKLTTAEILALARKKKSEGGSAEAPSSEAGASGESSPADSESKPAAAPKSTADILAAARAQGGGKKESGDEPKPAAPKSTADILAAARKQGGGAKPSPAAGGAPKSTADILAAARAQKAAAAGSSPSPAKAAPKGKAPAKPAEAGDLPALKDMVAAVTEAKKSGAPVRPKVTPGKPVAGKPKLPKKAEKTTRRGFWGIFAAATITPFAFAWASVSAIAGLWALGVARFMMPNMVLELPSRFKVGPTSDFPPGTVSEKFKASRGIWIVNTDQYDGRGMIYALASVCTHLGCTPNWLEGEQKFKCPCHGSGFYITGINFEGPAPRPLERVGIELAPDGLLEVDKSVKFQEELGQWVDPKSYELA</sequence>
<feature type="region of interest" description="Disordered" evidence="7">
    <location>
        <begin position="166"/>
        <end position="191"/>
    </location>
</feature>
<feature type="transmembrane region" description="Helical" evidence="8">
    <location>
        <begin position="200"/>
        <end position="228"/>
    </location>
</feature>
<dbReference type="GO" id="GO:0046872">
    <property type="term" value="F:metal ion binding"/>
    <property type="evidence" value="ECO:0007669"/>
    <property type="project" value="UniProtKB-KW"/>
</dbReference>